<keyword evidence="4" id="KW-1185">Reference proteome</keyword>
<dbReference type="AlphaFoldDB" id="A0A0W0WS11"/>
<feature type="region of interest" description="Disordered" evidence="1">
    <location>
        <begin position="223"/>
        <end position="266"/>
    </location>
</feature>
<evidence type="ECO:0000313" key="3">
    <source>
        <dbReference type="EMBL" id="KTD35100.1"/>
    </source>
</evidence>
<feature type="transmembrane region" description="Helical" evidence="2">
    <location>
        <begin position="274"/>
        <end position="291"/>
    </location>
</feature>
<keyword evidence="2" id="KW-0472">Membrane</keyword>
<comment type="caution">
    <text evidence="3">The sequence shown here is derived from an EMBL/GenBank/DDBJ whole genome shotgun (WGS) entry which is preliminary data.</text>
</comment>
<keyword evidence="2" id="KW-1133">Transmembrane helix</keyword>
<name>A0A0W0WS11_9GAMM</name>
<gene>
    <name evidence="3" type="ORF">Lnau_1990</name>
</gene>
<feature type="transmembrane region" description="Helical" evidence="2">
    <location>
        <begin position="297"/>
        <end position="319"/>
    </location>
</feature>
<proteinExistence type="predicted"/>
<keyword evidence="2" id="KW-0812">Transmembrane</keyword>
<evidence type="ECO:0000256" key="2">
    <source>
        <dbReference type="SAM" id="Phobius"/>
    </source>
</evidence>
<dbReference type="Proteomes" id="UP000054725">
    <property type="component" value="Unassembled WGS sequence"/>
</dbReference>
<evidence type="ECO:0000256" key="1">
    <source>
        <dbReference type="SAM" id="MobiDB-lite"/>
    </source>
</evidence>
<dbReference type="OrthoDB" id="5638419at2"/>
<feature type="compositionally biased region" description="Low complexity" evidence="1">
    <location>
        <begin position="223"/>
        <end position="242"/>
    </location>
</feature>
<sequence>MTTLLNFMQYPSALGLDDQFKDDDQRKISAEEALRIEFTALCKAISPSDIQGPIFFSADSFDEFDLQLDLPQEDKFAQQVKQATPNATICHMRHYSTQVGAHWHALFAQLDEQGKLKEIVMTDSSRGITANLDRELNPFLSQNADKFRSKQTLGLQQPSGQPICWMYALANLASLATTGKVYTRQQVGFLGKELAERIQEKSKEKIKRASSEVTTEVTSITHSPSFFSSSLSSPTTPLLPSPEVEKERGSSVTEEPIEDQNEQTASNSTAGRNLLLLGIGGIAAGGIALAIPSPVSLPLGIVLLTIGIIMAIAGLFMLIGNCLNCDEPEASPPSPSL</sequence>
<dbReference type="EMBL" id="LNYO01000017">
    <property type="protein sequence ID" value="KTD35100.1"/>
    <property type="molecule type" value="Genomic_DNA"/>
</dbReference>
<dbReference type="PATRIC" id="fig|45070.6.peg.2097"/>
<evidence type="ECO:0000313" key="4">
    <source>
        <dbReference type="Proteomes" id="UP000054725"/>
    </source>
</evidence>
<organism evidence="3 4">
    <name type="scientific">Legionella nautarum</name>
    <dbReference type="NCBI Taxonomy" id="45070"/>
    <lineage>
        <taxon>Bacteria</taxon>
        <taxon>Pseudomonadati</taxon>
        <taxon>Pseudomonadota</taxon>
        <taxon>Gammaproteobacteria</taxon>
        <taxon>Legionellales</taxon>
        <taxon>Legionellaceae</taxon>
        <taxon>Legionella</taxon>
    </lineage>
</organism>
<reference evidence="3 4" key="1">
    <citation type="submission" date="2015-11" db="EMBL/GenBank/DDBJ databases">
        <title>Genomic analysis of 38 Legionella species identifies large and diverse effector repertoires.</title>
        <authorList>
            <person name="Burstein D."/>
            <person name="Amaro F."/>
            <person name="Zusman T."/>
            <person name="Lifshitz Z."/>
            <person name="Cohen O."/>
            <person name="Gilbert J.A."/>
            <person name="Pupko T."/>
            <person name="Shuman H.A."/>
            <person name="Segal G."/>
        </authorList>
    </citation>
    <scope>NUCLEOTIDE SEQUENCE [LARGE SCALE GENOMIC DNA]</scope>
    <source>
        <strain evidence="3 4">ATCC 49506</strain>
    </source>
</reference>
<accession>A0A0W0WS11</accession>
<protein>
    <submittedName>
        <fullName evidence="3">Uncharacterized protein</fullName>
    </submittedName>
</protein>